<sequence>MTLSILASDGVLVEGEEQPVLMVIRRHTLTRQEIDRLYGEWADCDELSDRCLELERRLNAATDAEQLARSEFLHHPATTLEDVALKVKHVRFLLSDGDEALDRHELDALLQSLALRRKKR</sequence>
<gene>
    <name evidence="1" type="ORF">CU103_25365</name>
</gene>
<accession>A0A2P7B356</accession>
<evidence type="ECO:0000313" key="1">
    <source>
        <dbReference type="EMBL" id="PSH60895.1"/>
    </source>
</evidence>
<dbReference type="OrthoDB" id="9946796at2"/>
<evidence type="ECO:0000313" key="2">
    <source>
        <dbReference type="Proteomes" id="UP000241764"/>
    </source>
</evidence>
<name>A0A2P7B356_9HYPH</name>
<proteinExistence type="predicted"/>
<dbReference type="RefSeq" id="WP_106666804.1">
    <property type="nucleotide sequence ID" value="NZ_PGGM01000015.1"/>
</dbReference>
<protein>
    <submittedName>
        <fullName evidence="1">Uncharacterized protein</fullName>
    </submittedName>
</protein>
<reference evidence="2" key="1">
    <citation type="submission" date="2017-11" db="EMBL/GenBank/DDBJ databases">
        <authorList>
            <person name="Kuznetsova I."/>
            <person name="Sazanova A."/>
            <person name="Chirak E."/>
            <person name="Safronova V."/>
            <person name="Willems A."/>
        </authorList>
    </citation>
    <scope>NUCLEOTIDE SEQUENCE [LARGE SCALE GENOMIC DNA]</scope>
    <source>
        <strain evidence="2">CCBAU 03422</strain>
    </source>
</reference>
<dbReference type="AlphaFoldDB" id="A0A2P7B356"/>
<comment type="caution">
    <text evidence="1">The sequence shown here is derived from an EMBL/GenBank/DDBJ whole genome shotgun (WGS) entry which is preliminary data.</text>
</comment>
<dbReference type="Proteomes" id="UP000241764">
    <property type="component" value="Unassembled WGS sequence"/>
</dbReference>
<organism evidence="1 2">
    <name type="scientific">Phyllobacterium sophorae</name>
    <dbReference type="NCBI Taxonomy" id="1520277"/>
    <lineage>
        <taxon>Bacteria</taxon>
        <taxon>Pseudomonadati</taxon>
        <taxon>Pseudomonadota</taxon>
        <taxon>Alphaproteobacteria</taxon>
        <taxon>Hyphomicrobiales</taxon>
        <taxon>Phyllobacteriaceae</taxon>
        <taxon>Phyllobacterium</taxon>
    </lineage>
</organism>
<keyword evidence="2" id="KW-1185">Reference proteome</keyword>
<dbReference type="EMBL" id="PGGM01000015">
    <property type="protein sequence ID" value="PSH60895.1"/>
    <property type="molecule type" value="Genomic_DNA"/>
</dbReference>